<dbReference type="EMBL" id="JAHXZI010000029">
    <property type="protein sequence ID" value="MBW6439546.1"/>
    <property type="molecule type" value="Genomic_DNA"/>
</dbReference>
<dbReference type="Proteomes" id="UP001519863">
    <property type="component" value="Unassembled WGS sequence"/>
</dbReference>
<dbReference type="Gene3D" id="3.40.109.10">
    <property type="entry name" value="NADH Oxidase"/>
    <property type="match status" value="1"/>
</dbReference>
<evidence type="ECO:0000313" key="2">
    <source>
        <dbReference type="EMBL" id="MBW6439546.1"/>
    </source>
</evidence>
<feature type="region of interest" description="Disordered" evidence="1">
    <location>
        <begin position="1"/>
        <end position="36"/>
    </location>
</feature>
<dbReference type="InterPro" id="IPR000415">
    <property type="entry name" value="Nitroreductase-like"/>
</dbReference>
<evidence type="ECO:0000313" key="3">
    <source>
        <dbReference type="Proteomes" id="UP001519863"/>
    </source>
</evidence>
<proteinExistence type="predicted"/>
<organism evidence="2 3">
    <name type="scientific">Actinoplanes hulinensis</name>
    <dbReference type="NCBI Taxonomy" id="1144547"/>
    <lineage>
        <taxon>Bacteria</taxon>
        <taxon>Bacillati</taxon>
        <taxon>Actinomycetota</taxon>
        <taxon>Actinomycetes</taxon>
        <taxon>Micromonosporales</taxon>
        <taxon>Micromonosporaceae</taxon>
        <taxon>Actinoplanes</taxon>
    </lineage>
</organism>
<sequence length="340" mass="36550">MVLNDGKTHEDTGSTSRIISFRRPAASSKPGNPVTSVRRVDRRVTNEAFYRAVVAAQQAPSAYGTQPWRWQVANGVLDLFAHTEPSTGCPGPDERLATIGCGAALHHARLTLAARGWRVTTTRLPDPTEPAHLARLHIDGPAPVSPGTAHLARTIKLRHTDRRPITGQPITPEHLSAIRSAFESQHTRLAVLRPDQILDLAVATAHADDLEPAGWQWQSELALWAGAGRIVGALHRVLLHPALDGHDRAATFAVLHGPGDQSLDLLHAGEALSAGSLVAAELDVSTLSFSAPIEQDRARDILRDAIPDLGHPYLMVRLGHHAPEAWDTISTASSKPAVMA</sequence>
<accession>A0ABS7BF72</accession>
<keyword evidence="3" id="KW-1185">Reference proteome</keyword>
<protein>
    <submittedName>
        <fullName evidence="2">Nitroreductase</fullName>
    </submittedName>
</protein>
<name>A0ABS7BF72_9ACTN</name>
<dbReference type="SUPFAM" id="SSF55469">
    <property type="entry name" value="FMN-dependent nitroreductase-like"/>
    <property type="match status" value="1"/>
</dbReference>
<reference evidence="2 3" key="1">
    <citation type="journal article" date="2013" name="Antonie Van Leeuwenhoek">
        <title>Actinoplanes hulinensis sp. nov., a novel actinomycete isolated from soybean root (Glycine max (L.) Merr).</title>
        <authorList>
            <person name="Shen Y."/>
            <person name="Liu C."/>
            <person name="Wang X."/>
            <person name="Zhao J."/>
            <person name="Jia F."/>
            <person name="Zhang Y."/>
            <person name="Wang L."/>
            <person name="Yang D."/>
            <person name="Xiang W."/>
        </authorList>
    </citation>
    <scope>NUCLEOTIDE SEQUENCE [LARGE SCALE GENOMIC DNA]</scope>
    <source>
        <strain evidence="2 3">NEAU-M9</strain>
    </source>
</reference>
<gene>
    <name evidence="2" type="ORF">KZ829_38050</name>
</gene>
<evidence type="ECO:0000256" key="1">
    <source>
        <dbReference type="SAM" id="MobiDB-lite"/>
    </source>
</evidence>
<comment type="caution">
    <text evidence="2">The sequence shown here is derived from an EMBL/GenBank/DDBJ whole genome shotgun (WGS) entry which is preliminary data.</text>
</comment>
<feature type="compositionally biased region" description="Basic and acidic residues" evidence="1">
    <location>
        <begin position="1"/>
        <end position="12"/>
    </location>
</feature>